<dbReference type="Gene3D" id="3.40.50.300">
    <property type="entry name" value="P-loop containing nucleotide triphosphate hydrolases"/>
    <property type="match status" value="1"/>
</dbReference>
<dbReference type="SUPFAM" id="SSF52540">
    <property type="entry name" value="P-loop containing nucleoside triphosphate hydrolases"/>
    <property type="match status" value="1"/>
</dbReference>
<dbReference type="PANTHER" id="PTHR41930:SF1">
    <property type="entry name" value="DEPHOSPHO-COA KINASE"/>
    <property type="match status" value="1"/>
</dbReference>
<dbReference type="AlphaFoldDB" id="A0A7T5RKA4"/>
<gene>
    <name evidence="1" type="ORF">HYW89_02230</name>
</gene>
<proteinExistence type="predicted"/>
<sequence length="193" mass="21597">MRPRLIIGLLGQKGAGKGLLVKTVSKLLPQHRVAALRFSDPLREIVSILGKEESRENLQALGTALRNAFGEEGVLNSALRVRLEKLDADIVFFDGIRKQKEAEFIKELGGILIFIDASEELRFKRRCLNAENADEEGMTREQFQKQELAPTETTIRTIANTMADTVIINNGTIEELEEKAKLLLNTHIHPKLA</sequence>
<dbReference type="Proteomes" id="UP000595618">
    <property type="component" value="Chromosome"/>
</dbReference>
<name>A0A7T5RKA4_9BACT</name>
<evidence type="ECO:0000313" key="2">
    <source>
        <dbReference type="Proteomes" id="UP000595618"/>
    </source>
</evidence>
<dbReference type="InterPro" id="IPR027417">
    <property type="entry name" value="P-loop_NTPase"/>
</dbReference>
<dbReference type="EMBL" id="CP066690">
    <property type="protein sequence ID" value="QQG45713.1"/>
    <property type="molecule type" value="Genomic_DNA"/>
</dbReference>
<evidence type="ECO:0008006" key="3">
    <source>
        <dbReference type="Google" id="ProtNLM"/>
    </source>
</evidence>
<reference evidence="1 2" key="1">
    <citation type="submission" date="2020-07" db="EMBL/GenBank/DDBJ databases">
        <title>Huge and variable diversity of episymbiotic CPR bacteria and DPANN archaea in groundwater ecosystems.</title>
        <authorList>
            <person name="He C.Y."/>
            <person name="Keren R."/>
            <person name="Whittaker M."/>
            <person name="Farag I.F."/>
            <person name="Doudna J."/>
            <person name="Cate J.H.D."/>
            <person name="Banfield J.F."/>
        </authorList>
    </citation>
    <scope>NUCLEOTIDE SEQUENCE [LARGE SCALE GENOMIC DNA]</scope>
    <source>
        <strain evidence="1">NC_groundwater_541_Ag_S-0.1um_46_50</strain>
    </source>
</reference>
<organism evidence="1 2">
    <name type="scientific">Candidatus Sungiibacteriota bacterium</name>
    <dbReference type="NCBI Taxonomy" id="2750080"/>
    <lineage>
        <taxon>Bacteria</taxon>
        <taxon>Candidatus Sungiibacteriota</taxon>
    </lineage>
</organism>
<dbReference type="PANTHER" id="PTHR41930">
    <property type="entry name" value="UPF0200 PROTEIN MJ1399"/>
    <property type="match status" value="1"/>
</dbReference>
<protein>
    <recommendedName>
        <fullName evidence="3">Dephospho-CoA kinase</fullName>
    </recommendedName>
</protein>
<accession>A0A7T5RKA4</accession>
<evidence type="ECO:0000313" key="1">
    <source>
        <dbReference type="EMBL" id="QQG45713.1"/>
    </source>
</evidence>